<dbReference type="Proteomes" id="UP001250656">
    <property type="component" value="Unassembled WGS sequence"/>
</dbReference>
<dbReference type="EMBL" id="JAVTTP010000001">
    <property type="protein sequence ID" value="MDT7829809.1"/>
    <property type="molecule type" value="Genomic_DNA"/>
</dbReference>
<name>A0ABU3L9D5_9FLAO</name>
<sequence>MAWKNLFDEKEVQETIDRIKNLTPKTQPLWGKMNVAEMLAHCNVTYELVYTDKHPKPKGLKKFLIKLFAKKIVVGPKPYRKNIRTAPEFLITDERNFETERKRLIAHIERTQKLGPEHFNSKDSHAFGPLTDKEWNTLFSKHLDHHLRQFGV</sequence>
<dbReference type="InterPro" id="IPR011463">
    <property type="entry name" value="DUF1569"/>
</dbReference>
<keyword evidence="2" id="KW-1185">Reference proteome</keyword>
<dbReference type="InterPro" id="IPR034660">
    <property type="entry name" value="DinB/YfiT-like"/>
</dbReference>
<accession>A0ABU3L9D5</accession>
<reference evidence="1 2" key="1">
    <citation type="submission" date="2023-09" db="EMBL/GenBank/DDBJ databases">
        <title>Novel taxa isolated from Blanes Bay.</title>
        <authorList>
            <person name="Rey-Velasco X."/>
            <person name="Lucena T."/>
        </authorList>
    </citation>
    <scope>NUCLEOTIDE SEQUENCE [LARGE SCALE GENOMIC DNA]</scope>
    <source>
        <strain evidence="1 2">S334</strain>
    </source>
</reference>
<protein>
    <submittedName>
        <fullName evidence="1">DUF1569 domain-containing protein</fullName>
    </submittedName>
</protein>
<dbReference type="Pfam" id="PF07606">
    <property type="entry name" value="DUF1569"/>
    <property type="match status" value="1"/>
</dbReference>
<comment type="caution">
    <text evidence="1">The sequence shown here is derived from an EMBL/GenBank/DDBJ whole genome shotgun (WGS) entry which is preliminary data.</text>
</comment>
<dbReference type="RefSeq" id="WP_314016005.1">
    <property type="nucleotide sequence ID" value="NZ_JAVTTP010000001.1"/>
</dbReference>
<evidence type="ECO:0000313" key="1">
    <source>
        <dbReference type="EMBL" id="MDT7829809.1"/>
    </source>
</evidence>
<proteinExistence type="predicted"/>
<organism evidence="1 2">
    <name type="scientific">Pricia mediterranea</name>
    <dbReference type="NCBI Taxonomy" id="3076079"/>
    <lineage>
        <taxon>Bacteria</taxon>
        <taxon>Pseudomonadati</taxon>
        <taxon>Bacteroidota</taxon>
        <taxon>Flavobacteriia</taxon>
        <taxon>Flavobacteriales</taxon>
        <taxon>Flavobacteriaceae</taxon>
        <taxon>Pricia</taxon>
    </lineage>
</organism>
<evidence type="ECO:0000313" key="2">
    <source>
        <dbReference type="Proteomes" id="UP001250656"/>
    </source>
</evidence>
<dbReference type="Gene3D" id="1.20.120.450">
    <property type="entry name" value="dinb family like domain"/>
    <property type="match status" value="1"/>
</dbReference>
<gene>
    <name evidence="1" type="ORF">RQM65_14135</name>
</gene>